<protein>
    <submittedName>
        <fullName evidence="1">Uncharacterized protein</fullName>
    </submittedName>
</protein>
<dbReference type="EMBL" id="MT142583">
    <property type="protein sequence ID" value="QJA85585.1"/>
    <property type="molecule type" value="Genomic_DNA"/>
</dbReference>
<organism evidence="1">
    <name type="scientific">viral metagenome</name>
    <dbReference type="NCBI Taxonomy" id="1070528"/>
    <lineage>
        <taxon>unclassified sequences</taxon>
        <taxon>metagenomes</taxon>
        <taxon>organismal metagenomes</taxon>
    </lineage>
</organism>
<reference evidence="1" key="1">
    <citation type="submission" date="2020-03" db="EMBL/GenBank/DDBJ databases">
        <title>The deep terrestrial virosphere.</title>
        <authorList>
            <person name="Holmfeldt K."/>
            <person name="Nilsson E."/>
            <person name="Simone D."/>
            <person name="Lopez-Fernandez M."/>
            <person name="Wu X."/>
            <person name="de Brujin I."/>
            <person name="Lundin D."/>
            <person name="Andersson A."/>
            <person name="Bertilsson S."/>
            <person name="Dopson M."/>
        </authorList>
    </citation>
    <scope>NUCLEOTIDE SEQUENCE</scope>
    <source>
        <strain evidence="1">MM415B02202</strain>
    </source>
</reference>
<gene>
    <name evidence="1" type="ORF">MM415B02202_0024</name>
</gene>
<sequence length="64" mass="7961">MNDNAKFISRYEEYLFSTVRSQQDTFSPFRLDIYDLYNKIIDRLCRPIWRTTDTLQQWNRGQEY</sequence>
<dbReference type="AlphaFoldDB" id="A0A6M3KW47"/>
<name>A0A6M3KW47_9ZZZZ</name>
<evidence type="ECO:0000313" key="1">
    <source>
        <dbReference type="EMBL" id="QJA85585.1"/>
    </source>
</evidence>
<accession>A0A6M3KW47</accession>
<proteinExistence type="predicted"/>